<dbReference type="PROSITE" id="PS50088">
    <property type="entry name" value="ANK_REPEAT"/>
    <property type="match status" value="4"/>
</dbReference>
<dbReference type="AlphaFoldDB" id="A0A0G2ELJ9"/>
<dbReference type="SMART" id="SM00248">
    <property type="entry name" value="ANK"/>
    <property type="match status" value="5"/>
</dbReference>
<evidence type="ECO:0000256" key="5">
    <source>
        <dbReference type="SAM" id="MobiDB-lite"/>
    </source>
</evidence>
<reference evidence="7 8" key="1">
    <citation type="submission" date="2015-05" db="EMBL/GenBank/DDBJ databases">
        <title>Distinctive expansion of gene families associated with plant cell wall degradation and secondary metabolism in the genomes of grapevine trunk pathogens.</title>
        <authorList>
            <person name="Lawrence D.P."/>
            <person name="Travadon R."/>
            <person name="Rolshausen P.E."/>
            <person name="Baumgartner K."/>
        </authorList>
    </citation>
    <scope>NUCLEOTIDE SEQUENCE [LARGE SCALE GENOMIC DNA]</scope>
    <source>
        <strain evidence="7">UCRPC4</strain>
    </source>
</reference>
<keyword evidence="7" id="KW-0808">Transferase</keyword>
<dbReference type="OrthoDB" id="6781668at2759"/>
<evidence type="ECO:0000256" key="6">
    <source>
        <dbReference type="SAM" id="Phobius"/>
    </source>
</evidence>
<feature type="repeat" description="ANK" evidence="4">
    <location>
        <begin position="148"/>
        <end position="180"/>
    </location>
</feature>
<sequence length="672" mass="74605">MSSANGQSLRSASTTGDGKAPAASPKTTPEEVEMSDVQNGEPAKSIPLENDIMQCARLGEVGLIRKMFDSGNYKPDYRDEEGITPLHWAAINNQYATCKFLVEQGADVNAKGGESVATPAMWAAQRCHYYVVNLLLKMGADPLLVDGQGYNILHLATIDGNAFLLVLLLHQDIAVDVVDPQQHTSLMWAAYKGYPACVDLLLRWGANVNARDDKGLTPLHWALVKGSQQCIQKIIEFGGDRFAETNDGKDPHTVAEEMRSTRMWHRALAECGYDTNGNSKAFPLGLGAFLKNPKMMSRFYFFYPFIPLFLIISIISYNVIYIGIPIAFAVAWALQLGLQRISLLGPGKFRNLHHTPYLAGWFAASLFFVGARWVYWILPSTFTTNTFMNLLFAIIYGLLTFFYFVSMMEDPGFVPRLNSRNKERDTIEELFSLWKFDEENFCIQYIEQLPRISNPQCTLLSDEVCNLYKRDTWTWILAGWSCLQLVWVSMLLMVQTVQILRGQTTLENMRNRNMDSIPGNTSQAVTAALTAGTTSLGAAGLTSSGMGPNPTTADTASVPKKPKGFCGRWSQILGLDTFIATARGGLIKDPATGKLQPRQRPKNLFSRGIIGNCKDFWMDPAPYFGRRTGAYAMLGGQVVNYARMYDVPRQTTGGRGMVYTSLAGQADPEDDV</sequence>
<dbReference type="EMBL" id="LCWF01000071">
    <property type="protein sequence ID" value="KKY23026.1"/>
    <property type="molecule type" value="Genomic_DNA"/>
</dbReference>
<comment type="caution">
    <text evidence="7">The sequence shown here is derived from an EMBL/GenBank/DDBJ whole genome shotgun (WGS) entry which is preliminary data.</text>
</comment>
<evidence type="ECO:0000256" key="4">
    <source>
        <dbReference type="PROSITE-ProRule" id="PRU00023"/>
    </source>
</evidence>
<dbReference type="PROSITE" id="PS50297">
    <property type="entry name" value="ANK_REP_REGION"/>
    <property type="match status" value="3"/>
</dbReference>
<feature type="repeat" description="ANK" evidence="4">
    <location>
        <begin position="81"/>
        <end position="113"/>
    </location>
</feature>
<feature type="repeat" description="ANK" evidence="4">
    <location>
        <begin position="181"/>
        <end position="213"/>
    </location>
</feature>
<feature type="compositionally biased region" description="Polar residues" evidence="5">
    <location>
        <begin position="1"/>
        <end position="16"/>
    </location>
</feature>
<dbReference type="PANTHER" id="PTHR24161:SF85">
    <property type="entry name" value="PALMITOYLTRANSFERASE HIP14"/>
    <property type="match status" value="1"/>
</dbReference>
<dbReference type="GO" id="GO:0019706">
    <property type="term" value="F:protein-cysteine S-palmitoyltransferase activity"/>
    <property type="evidence" value="ECO:0007669"/>
    <property type="project" value="UniProtKB-EC"/>
</dbReference>
<dbReference type="Pfam" id="PF12796">
    <property type="entry name" value="Ank_2"/>
    <property type="match status" value="1"/>
</dbReference>
<name>A0A0G2ELJ9_PHACM</name>
<feature type="transmembrane region" description="Helical" evidence="6">
    <location>
        <begin position="387"/>
        <end position="405"/>
    </location>
</feature>
<evidence type="ECO:0000256" key="3">
    <source>
        <dbReference type="ARBA" id="ARBA00023043"/>
    </source>
</evidence>
<keyword evidence="3 4" id="KW-0040">ANK repeat</keyword>
<dbReference type="PRINTS" id="PR01415">
    <property type="entry name" value="ANKYRIN"/>
</dbReference>
<feature type="transmembrane region" description="Helical" evidence="6">
    <location>
        <begin position="473"/>
        <end position="494"/>
    </location>
</feature>
<dbReference type="PANTHER" id="PTHR24161">
    <property type="entry name" value="ANK_REP_REGION DOMAIN-CONTAINING PROTEIN-RELATED"/>
    <property type="match status" value="1"/>
</dbReference>
<dbReference type="SUPFAM" id="SSF48403">
    <property type="entry name" value="Ankyrin repeat"/>
    <property type="match status" value="1"/>
</dbReference>
<organism evidence="7 8">
    <name type="scientific">Phaeomoniella chlamydospora</name>
    <name type="common">Phaeoacremonium chlamydosporum</name>
    <dbReference type="NCBI Taxonomy" id="158046"/>
    <lineage>
        <taxon>Eukaryota</taxon>
        <taxon>Fungi</taxon>
        <taxon>Dikarya</taxon>
        <taxon>Ascomycota</taxon>
        <taxon>Pezizomycotina</taxon>
        <taxon>Eurotiomycetes</taxon>
        <taxon>Chaetothyriomycetidae</taxon>
        <taxon>Phaeomoniellales</taxon>
        <taxon>Phaeomoniellaceae</taxon>
        <taxon>Phaeomoniella</taxon>
    </lineage>
</organism>
<dbReference type="InterPro" id="IPR036770">
    <property type="entry name" value="Ankyrin_rpt-contain_sf"/>
</dbReference>
<dbReference type="EC" id="2.3.1.225" evidence="1"/>
<keyword evidence="6" id="KW-0812">Transmembrane</keyword>
<accession>A0A0G2ELJ9</accession>
<evidence type="ECO:0000313" key="8">
    <source>
        <dbReference type="Proteomes" id="UP000053317"/>
    </source>
</evidence>
<feature type="transmembrane region" description="Helical" evidence="6">
    <location>
        <begin position="354"/>
        <end position="375"/>
    </location>
</feature>
<dbReference type="Proteomes" id="UP000053317">
    <property type="component" value="Unassembled WGS sequence"/>
</dbReference>
<feature type="transmembrane region" description="Helical" evidence="6">
    <location>
        <begin position="301"/>
        <end position="334"/>
    </location>
</feature>
<keyword evidence="2" id="KW-0677">Repeat</keyword>
<keyword evidence="8" id="KW-1185">Reference proteome</keyword>
<feature type="region of interest" description="Disordered" evidence="5">
    <location>
        <begin position="1"/>
        <end position="46"/>
    </location>
</feature>
<dbReference type="Gene3D" id="1.25.40.20">
    <property type="entry name" value="Ankyrin repeat-containing domain"/>
    <property type="match status" value="1"/>
</dbReference>
<feature type="region of interest" description="Disordered" evidence="5">
    <location>
        <begin position="540"/>
        <end position="559"/>
    </location>
</feature>
<keyword evidence="6" id="KW-0472">Membrane</keyword>
<dbReference type="InterPro" id="IPR002110">
    <property type="entry name" value="Ankyrin_rpt"/>
</dbReference>
<dbReference type="Pfam" id="PF00023">
    <property type="entry name" value="Ank"/>
    <property type="match status" value="1"/>
</dbReference>
<feature type="repeat" description="ANK" evidence="4">
    <location>
        <begin position="214"/>
        <end position="246"/>
    </location>
</feature>
<evidence type="ECO:0000256" key="2">
    <source>
        <dbReference type="ARBA" id="ARBA00022737"/>
    </source>
</evidence>
<reference evidence="7 8" key="2">
    <citation type="submission" date="2015-05" db="EMBL/GenBank/DDBJ databases">
        <authorList>
            <person name="Morales-Cruz A."/>
            <person name="Amrine K.C."/>
            <person name="Cantu D."/>
        </authorList>
    </citation>
    <scope>NUCLEOTIDE SEQUENCE [LARGE SCALE GENOMIC DNA]</scope>
    <source>
        <strain evidence="7">UCRPC4</strain>
    </source>
</reference>
<proteinExistence type="predicted"/>
<evidence type="ECO:0000256" key="1">
    <source>
        <dbReference type="ARBA" id="ARBA00012210"/>
    </source>
</evidence>
<protein>
    <recommendedName>
        <fullName evidence="1">protein S-acyltransferase</fullName>
        <ecNumber evidence="1">2.3.1.225</ecNumber>
    </recommendedName>
</protein>
<keyword evidence="6" id="KW-1133">Transmembrane helix</keyword>
<evidence type="ECO:0000313" key="7">
    <source>
        <dbReference type="EMBL" id="KKY23026.1"/>
    </source>
</evidence>
<gene>
    <name evidence="7" type="ORF">UCRPC4_g03032</name>
</gene>